<name>A0A1H2YJD7_9PSEU</name>
<protein>
    <recommendedName>
        <fullName evidence="4">DUF742 domain-containing protein</fullName>
    </recommendedName>
</protein>
<gene>
    <name evidence="2" type="ORF">SAMN05421504_102157</name>
</gene>
<evidence type="ECO:0000313" key="2">
    <source>
        <dbReference type="EMBL" id="SDX05323.1"/>
    </source>
</evidence>
<dbReference type="PANTHER" id="PTHR36221:SF1">
    <property type="entry name" value="DUF742 DOMAIN-CONTAINING PROTEIN"/>
    <property type="match status" value="1"/>
</dbReference>
<evidence type="ECO:0008006" key="4">
    <source>
        <dbReference type="Google" id="ProtNLM"/>
    </source>
</evidence>
<dbReference type="Proteomes" id="UP000199515">
    <property type="component" value="Unassembled WGS sequence"/>
</dbReference>
<dbReference type="InterPro" id="IPR007995">
    <property type="entry name" value="DUF742"/>
</dbReference>
<organism evidence="2 3">
    <name type="scientific">Amycolatopsis xylanica</name>
    <dbReference type="NCBI Taxonomy" id="589385"/>
    <lineage>
        <taxon>Bacteria</taxon>
        <taxon>Bacillati</taxon>
        <taxon>Actinomycetota</taxon>
        <taxon>Actinomycetes</taxon>
        <taxon>Pseudonocardiales</taxon>
        <taxon>Pseudonocardiaceae</taxon>
        <taxon>Amycolatopsis</taxon>
    </lineage>
</organism>
<reference evidence="2 3" key="1">
    <citation type="submission" date="2016-10" db="EMBL/GenBank/DDBJ databases">
        <authorList>
            <person name="de Groot N.N."/>
        </authorList>
    </citation>
    <scope>NUCLEOTIDE SEQUENCE [LARGE SCALE GENOMIC DNA]</scope>
    <source>
        <strain evidence="2 3">CPCC 202699</strain>
    </source>
</reference>
<evidence type="ECO:0000313" key="3">
    <source>
        <dbReference type="Proteomes" id="UP000199515"/>
    </source>
</evidence>
<accession>A0A1H2YJD7</accession>
<dbReference type="EMBL" id="FNON01000002">
    <property type="protein sequence ID" value="SDX05323.1"/>
    <property type="molecule type" value="Genomic_DNA"/>
</dbReference>
<proteinExistence type="predicted"/>
<evidence type="ECO:0000256" key="1">
    <source>
        <dbReference type="SAM" id="MobiDB-lite"/>
    </source>
</evidence>
<feature type="region of interest" description="Disordered" evidence="1">
    <location>
        <begin position="1"/>
        <end position="77"/>
    </location>
</feature>
<dbReference type="RefSeq" id="WP_091288093.1">
    <property type="nucleotide sequence ID" value="NZ_FNON01000002.1"/>
</dbReference>
<keyword evidence="3" id="KW-1185">Reference proteome</keyword>
<feature type="compositionally biased region" description="Basic and acidic residues" evidence="1">
    <location>
        <begin position="1"/>
        <end position="14"/>
    </location>
</feature>
<dbReference type="Pfam" id="PF05331">
    <property type="entry name" value="DUF742"/>
    <property type="match status" value="1"/>
</dbReference>
<sequence length="274" mass="30000">MDERRLRRDGRLGDDFSGPGFPSQSDGDDAREDWNTFRDRVDQEWRSRRAAVGEPEVPPAQDPSTWLHPTETTSGGGPADFSVNEFRQRLLGGPSSELFGGAGGSGPLYDSRDLYDSREFAAFSADIEAAHAEAASIDPLAAALPQQAKQEYVDERFEDPEPGSGLVRPYFRTRGRTKPTYDLAIEALVSTSEHGRILDRVRVPEHRSICDLCLDTRSVAEVAALLRLPLGVVRVLIGDVAGLGLVLVHTGSATVGDRPSIEFMERVLSGLRRI</sequence>
<dbReference type="STRING" id="589385.SAMN05421504_102157"/>
<feature type="compositionally biased region" description="Basic and acidic residues" evidence="1">
    <location>
        <begin position="32"/>
        <end position="47"/>
    </location>
</feature>
<dbReference type="OrthoDB" id="4244884at2"/>
<dbReference type="PANTHER" id="PTHR36221">
    <property type="entry name" value="DUF742 DOMAIN-CONTAINING PROTEIN"/>
    <property type="match status" value="1"/>
</dbReference>
<dbReference type="AlphaFoldDB" id="A0A1H2YJD7"/>